<evidence type="ECO:0000313" key="2">
    <source>
        <dbReference type="EMBL" id="KAL0061675.1"/>
    </source>
</evidence>
<feature type="compositionally biased region" description="Low complexity" evidence="1">
    <location>
        <begin position="95"/>
        <end position="106"/>
    </location>
</feature>
<dbReference type="Proteomes" id="UP001437256">
    <property type="component" value="Unassembled WGS sequence"/>
</dbReference>
<organism evidence="2 3">
    <name type="scientific">Marasmius tenuissimus</name>
    <dbReference type="NCBI Taxonomy" id="585030"/>
    <lineage>
        <taxon>Eukaryota</taxon>
        <taxon>Fungi</taxon>
        <taxon>Dikarya</taxon>
        <taxon>Basidiomycota</taxon>
        <taxon>Agaricomycotina</taxon>
        <taxon>Agaricomycetes</taxon>
        <taxon>Agaricomycetidae</taxon>
        <taxon>Agaricales</taxon>
        <taxon>Marasmiineae</taxon>
        <taxon>Marasmiaceae</taxon>
        <taxon>Marasmius</taxon>
    </lineage>
</organism>
<feature type="compositionally biased region" description="Low complexity" evidence="1">
    <location>
        <begin position="44"/>
        <end position="62"/>
    </location>
</feature>
<accession>A0ABR2ZK40</accession>
<feature type="region of interest" description="Disordered" evidence="1">
    <location>
        <begin position="35"/>
        <end position="129"/>
    </location>
</feature>
<sequence>MALYPAAPLRVVRKTRSEDQVRDLPQRPTILTANIAISTTTRASRPSHLYSSRSHSHGSIPSQDIRPLPSPPTPLSRAGSLRAVRPLPPPPPTPSSSEPSLHITPATPLPPSTPSPSTSTSSNHLAPPKHKAYGLLSLQTSLDSMHFPSLSESPEEFIPSPLTPSIPVKPSPSDARKKRMAKLRRHLGESLTDSMILGPLIEDALVLDKTILSPVSDDDGKTTHDLQDLIFTKMPLDSISLDSSSTSDEEEDSSVGHAGEEHSGGSGHPSDDEDDEHCWIVNNSSSFRAGALRRVSKKWLKEKGGHRWEEQDYTDILRALRAL</sequence>
<evidence type="ECO:0000256" key="1">
    <source>
        <dbReference type="SAM" id="MobiDB-lite"/>
    </source>
</evidence>
<evidence type="ECO:0000313" key="3">
    <source>
        <dbReference type="Proteomes" id="UP001437256"/>
    </source>
</evidence>
<dbReference type="EMBL" id="JBBXMP010000127">
    <property type="protein sequence ID" value="KAL0061675.1"/>
    <property type="molecule type" value="Genomic_DNA"/>
</dbReference>
<feature type="region of interest" description="Disordered" evidence="1">
    <location>
        <begin position="240"/>
        <end position="277"/>
    </location>
</feature>
<gene>
    <name evidence="2" type="ORF">AAF712_011480</name>
</gene>
<feature type="compositionally biased region" description="Pro residues" evidence="1">
    <location>
        <begin position="161"/>
        <end position="170"/>
    </location>
</feature>
<name>A0ABR2ZK40_9AGAR</name>
<proteinExistence type="predicted"/>
<keyword evidence="3" id="KW-1185">Reference proteome</keyword>
<comment type="caution">
    <text evidence="2">The sequence shown here is derived from an EMBL/GenBank/DDBJ whole genome shotgun (WGS) entry which is preliminary data.</text>
</comment>
<feature type="region of interest" description="Disordered" evidence="1">
    <location>
        <begin position="146"/>
        <end position="174"/>
    </location>
</feature>
<protein>
    <submittedName>
        <fullName evidence="2">Uncharacterized protein</fullName>
    </submittedName>
</protein>
<reference evidence="2 3" key="1">
    <citation type="submission" date="2024-05" db="EMBL/GenBank/DDBJ databases">
        <title>A draft genome resource for the thread blight pathogen Marasmius tenuissimus strain MS-2.</title>
        <authorList>
            <person name="Yulfo-Soto G.E."/>
            <person name="Baruah I.K."/>
            <person name="Amoako-Attah I."/>
            <person name="Bukari Y."/>
            <person name="Meinhardt L.W."/>
            <person name="Bailey B.A."/>
            <person name="Cohen S.P."/>
        </authorList>
    </citation>
    <scope>NUCLEOTIDE SEQUENCE [LARGE SCALE GENOMIC DNA]</scope>
    <source>
        <strain evidence="2 3">MS-2</strain>
    </source>
</reference>